<dbReference type="Proteomes" id="UP000236291">
    <property type="component" value="Unassembled WGS sequence"/>
</dbReference>
<comment type="caution">
    <text evidence="3">The sequence shown here is derived from an EMBL/GenBank/DDBJ whole genome shotgun (WGS) entry which is preliminary data.</text>
</comment>
<dbReference type="GO" id="GO:0030295">
    <property type="term" value="F:protein kinase activator activity"/>
    <property type="evidence" value="ECO:0007669"/>
    <property type="project" value="TreeGrafter"/>
</dbReference>
<feature type="region of interest" description="Disordered" evidence="1">
    <location>
        <begin position="1"/>
        <end position="47"/>
    </location>
</feature>
<dbReference type="PANTHER" id="PTHR14326">
    <property type="entry name" value="TARGETING PROTEIN FOR XKLP2"/>
    <property type="match status" value="1"/>
</dbReference>
<dbReference type="Pfam" id="PF12214">
    <property type="entry name" value="TPX2_importin"/>
    <property type="match status" value="1"/>
</dbReference>
<proteinExistence type="predicted"/>
<name>A0A2K3NIG6_TRIPR</name>
<accession>A0A2K3NIG6</accession>
<evidence type="ECO:0000313" key="4">
    <source>
        <dbReference type="Proteomes" id="UP000236291"/>
    </source>
</evidence>
<feature type="compositionally biased region" description="Polar residues" evidence="1">
    <location>
        <begin position="31"/>
        <end position="41"/>
    </location>
</feature>
<dbReference type="AlphaFoldDB" id="A0A2K3NIG6"/>
<evidence type="ECO:0000259" key="2">
    <source>
        <dbReference type="Pfam" id="PF12214"/>
    </source>
</evidence>
<dbReference type="PANTHER" id="PTHR14326:SF63">
    <property type="entry name" value="CELL CYCLE REGULATED MICROTUBULE-ASSOCIATED PROTEIN"/>
    <property type="match status" value="1"/>
</dbReference>
<dbReference type="InterPro" id="IPR027330">
    <property type="entry name" value="TPX2_central_dom"/>
</dbReference>
<dbReference type="GO" id="GO:0090307">
    <property type="term" value="P:mitotic spindle assembly"/>
    <property type="evidence" value="ECO:0007669"/>
    <property type="project" value="TreeGrafter"/>
</dbReference>
<dbReference type="GO" id="GO:0005880">
    <property type="term" value="C:nuclear microtubule"/>
    <property type="evidence" value="ECO:0007669"/>
    <property type="project" value="TreeGrafter"/>
</dbReference>
<dbReference type="GO" id="GO:0060236">
    <property type="term" value="P:regulation of mitotic spindle organization"/>
    <property type="evidence" value="ECO:0007669"/>
    <property type="project" value="InterPro"/>
</dbReference>
<protein>
    <submittedName>
        <fullName evidence="3">Cell cycle regulated microtubule-associated protein</fullName>
    </submittedName>
</protein>
<gene>
    <name evidence="3" type="ORF">L195_g026129</name>
</gene>
<reference evidence="3 4" key="2">
    <citation type="journal article" date="2017" name="Front. Plant Sci.">
        <title>Gene Classification and Mining of Molecular Markers Useful in Red Clover (Trifolium pratense) Breeding.</title>
        <authorList>
            <person name="Istvanek J."/>
            <person name="Dluhosova J."/>
            <person name="Dluhos P."/>
            <person name="Patkova L."/>
            <person name="Nedelnik J."/>
            <person name="Repkova J."/>
        </authorList>
    </citation>
    <scope>NUCLEOTIDE SEQUENCE [LARGE SCALE GENOMIC DNA]</scope>
    <source>
        <strain evidence="4">cv. Tatra</strain>
        <tissue evidence="3">Young leaves</tissue>
    </source>
</reference>
<evidence type="ECO:0000313" key="3">
    <source>
        <dbReference type="EMBL" id="PNY02809.1"/>
    </source>
</evidence>
<reference evidence="3 4" key="1">
    <citation type="journal article" date="2014" name="Am. J. Bot.">
        <title>Genome assembly and annotation for red clover (Trifolium pratense; Fabaceae).</title>
        <authorList>
            <person name="Istvanek J."/>
            <person name="Jaros M."/>
            <person name="Krenek A."/>
            <person name="Repkova J."/>
        </authorList>
    </citation>
    <scope>NUCLEOTIDE SEQUENCE [LARGE SCALE GENOMIC DNA]</scope>
    <source>
        <strain evidence="4">cv. Tatra</strain>
        <tissue evidence="3">Young leaves</tissue>
    </source>
</reference>
<dbReference type="STRING" id="57577.A0A2K3NIG6"/>
<sequence>GHTYGSKPIGNSLNSNFKPDVPKGSTLMKPTATQLSRQNRPAKNVGSRFRKQLTQKEMNLSTSSGVESQAAKRQKLEGGHLCKVTDTKQQTNFVHKKPMRAVTVEQNSACSKLKLTIPREPDLKTAHRAQRIRPKIVGEAEHMTVAAPRFKARPLNRRILEAPSLPLPILVHISIIFSNCVHNLDSRGSFIATSQKEHSALARISRVSLEDYGEGYATHICYLIFTSLQ</sequence>
<feature type="domain" description="TPX2 central" evidence="2">
    <location>
        <begin position="113"/>
        <end position="168"/>
    </location>
</feature>
<dbReference type="EMBL" id="ASHM01021837">
    <property type="protein sequence ID" value="PNY02809.1"/>
    <property type="molecule type" value="Genomic_DNA"/>
</dbReference>
<evidence type="ECO:0000256" key="1">
    <source>
        <dbReference type="SAM" id="MobiDB-lite"/>
    </source>
</evidence>
<organism evidence="3 4">
    <name type="scientific">Trifolium pratense</name>
    <name type="common">Red clover</name>
    <dbReference type="NCBI Taxonomy" id="57577"/>
    <lineage>
        <taxon>Eukaryota</taxon>
        <taxon>Viridiplantae</taxon>
        <taxon>Streptophyta</taxon>
        <taxon>Embryophyta</taxon>
        <taxon>Tracheophyta</taxon>
        <taxon>Spermatophyta</taxon>
        <taxon>Magnoliopsida</taxon>
        <taxon>eudicotyledons</taxon>
        <taxon>Gunneridae</taxon>
        <taxon>Pentapetalae</taxon>
        <taxon>rosids</taxon>
        <taxon>fabids</taxon>
        <taxon>Fabales</taxon>
        <taxon>Fabaceae</taxon>
        <taxon>Papilionoideae</taxon>
        <taxon>50 kb inversion clade</taxon>
        <taxon>NPAAA clade</taxon>
        <taxon>Hologalegina</taxon>
        <taxon>IRL clade</taxon>
        <taxon>Trifolieae</taxon>
        <taxon>Trifolium</taxon>
    </lineage>
</organism>
<dbReference type="InterPro" id="IPR009675">
    <property type="entry name" value="TPX2_fam"/>
</dbReference>
<dbReference type="GO" id="GO:0008017">
    <property type="term" value="F:microtubule binding"/>
    <property type="evidence" value="ECO:0007669"/>
    <property type="project" value="TreeGrafter"/>
</dbReference>
<feature type="non-terminal residue" evidence="3">
    <location>
        <position position="1"/>
    </location>
</feature>
<dbReference type="ExpressionAtlas" id="A0A2K3NIG6">
    <property type="expression patterns" value="baseline"/>
</dbReference>
<dbReference type="GO" id="GO:0005819">
    <property type="term" value="C:spindle"/>
    <property type="evidence" value="ECO:0007669"/>
    <property type="project" value="InterPro"/>
</dbReference>